<dbReference type="AlphaFoldDB" id="A0A023EME1"/>
<feature type="signal peptide" evidence="2">
    <location>
        <begin position="1"/>
        <end position="29"/>
    </location>
</feature>
<keyword evidence="2" id="KW-0732">Signal</keyword>
<organism evidence="4">
    <name type="scientific">Aedes albopictus</name>
    <name type="common">Asian tiger mosquito</name>
    <name type="synonym">Stegomyia albopicta</name>
    <dbReference type="NCBI Taxonomy" id="7160"/>
    <lineage>
        <taxon>Eukaryota</taxon>
        <taxon>Metazoa</taxon>
        <taxon>Ecdysozoa</taxon>
        <taxon>Arthropoda</taxon>
        <taxon>Hexapoda</taxon>
        <taxon>Insecta</taxon>
        <taxon>Pterygota</taxon>
        <taxon>Neoptera</taxon>
        <taxon>Endopterygota</taxon>
        <taxon>Diptera</taxon>
        <taxon>Nematocera</taxon>
        <taxon>Culicoidea</taxon>
        <taxon>Culicidae</taxon>
        <taxon>Culicinae</taxon>
        <taxon>Aedini</taxon>
        <taxon>Aedes</taxon>
        <taxon>Stegomyia</taxon>
    </lineage>
</organism>
<dbReference type="Pfam" id="PF16033">
    <property type="entry name" value="DUF4789"/>
    <property type="match status" value="1"/>
</dbReference>
<feature type="chain" id="PRO_5001519717" evidence="2">
    <location>
        <begin position="30"/>
        <end position="252"/>
    </location>
</feature>
<dbReference type="VEuPathDB" id="VectorBase:AALC636_012744"/>
<evidence type="ECO:0000256" key="2">
    <source>
        <dbReference type="SAM" id="SignalP"/>
    </source>
</evidence>
<accession>A0A023EME1</accession>
<feature type="domain" description="DUF4789" evidence="3">
    <location>
        <begin position="59"/>
        <end position="149"/>
    </location>
</feature>
<reference evidence="4" key="1">
    <citation type="journal article" date="2014" name="PLoS Negl. Trop. Dis.">
        <title>Identification and characterization of seminal fluid proteins in the Asian tiger mosquito, Aedes albopictus.</title>
        <authorList>
            <person name="Boes K.E."/>
            <person name="Ribeiro J.M."/>
            <person name="Wong A."/>
            <person name="Harrington L.C."/>
            <person name="Wolfner M.F."/>
            <person name="Sirot L.K."/>
        </authorList>
    </citation>
    <scope>NUCLEOTIDE SEQUENCE</scope>
    <source>
        <tissue evidence="4">Reproductive organs</tissue>
    </source>
</reference>
<dbReference type="InterPro" id="IPR031993">
    <property type="entry name" value="DUF4789"/>
</dbReference>
<feature type="region of interest" description="Disordered" evidence="1">
    <location>
        <begin position="223"/>
        <end position="252"/>
    </location>
</feature>
<sequence length="252" mass="27381">MIITTLRFGAIAVALSLLLILSLTSPINADVYFGYNEEPENNPDRQNARNRTAVYIPGKCGMNEILYPGDQESDWVCDCRPAHVYHPGSGGCHPLYTRAYCAEDEYVEIKPGAKLPQCTKNICENGLVPFNNGTCVKLHSNNKGVCPQIDHVKFLVVVNETTLQLDCAAEGPVKLNWKVGNRYNQEHPNVKVMQDGRVEFLTATKCAPGSAAEFNGTCADGVQPSTMEPVPVEASTANPAEDVQPDAEGSVI</sequence>
<proteinExistence type="evidence at transcript level"/>
<dbReference type="PANTHER" id="PTHR21177:SF4">
    <property type="entry name" value="IP06524P"/>
    <property type="match status" value="1"/>
</dbReference>
<protein>
    <submittedName>
        <fullName evidence="4">Putative secreted protein</fullName>
    </submittedName>
</protein>
<evidence type="ECO:0000259" key="3">
    <source>
        <dbReference type="Pfam" id="PF16033"/>
    </source>
</evidence>
<evidence type="ECO:0000256" key="1">
    <source>
        <dbReference type="SAM" id="MobiDB-lite"/>
    </source>
</evidence>
<name>A0A023EME1_AEDAL</name>
<dbReference type="VEuPathDB" id="VectorBase:AALFPA_049730"/>
<dbReference type="EMBL" id="GAPW01003598">
    <property type="protein sequence ID" value="JAC10000.1"/>
    <property type="molecule type" value="mRNA"/>
</dbReference>
<evidence type="ECO:0000313" key="4">
    <source>
        <dbReference type="EMBL" id="JAC10000.1"/>
    </source>
</evidence>
<dbReference type="PANTHER" id="PTHR21177">
    <property type="entry name" value="IP06524P-RELATED"/>
    <property type="match status" value="1"/>
</dbReference>
<dbReference type="VEuPathDB" id="VectorBase:AALF019952"/>